<evidence type="ECO:0000259" key="2">
    <source>
        <dbReference type="Pfam" id="PF07883"/>
    </source>
</evidence>
<name>A0A2N9API3_METEX</name>
<dbReference type="CDD" id="cd02234">
    <property type="entry name" value="cupin_BLR7677-like"/>
    <property type="match status" value="1"/>
</dbReference>
<dbReference type="Pfam" id="PF07883">
    <property type="entry name" value="Cupin_2"/>
    <property type="match status" value="1"/>
</dbReference>
<dbReference type="SUPFAM" id="SSF51182">
    <property type="entry name" value="RmlC-like cupins"/>
    <property type="match status" value="1"/>
</dbReference>
<dbReference type="InterPro" id="IPR011051">
    <property type="entry name" value="RmlC_Cupin_sf"/>
</dbReference>
<sequence>MIRSCLRVAAFAALLTSAAAHEMKGREAAGTGGDATAALVFDHALPNVPGKSLRAVLVTYGPGGASTAHTHARSAFITATVLEGAIRSRVNDGPERVYRAGESFTEMPGDRHPVSANASATEPARLLAVFVLDSDETRLTTPIR</sequence>
<keyword evidence="1" id="KW-0732">Signal</keyword>
<dbReference type="PANTHER" id="PTHR38599:SF1">
    <property type="entry name" value="CUPIN DOMAIN PROTEIN (AFU_ORTHOLOGUE AFUA_3G13620)"/>
    <property type="match status" value="1"/>
</dbReference>
<evidence type="ECO:0000256" key="1">
    <source>
        <dbReference type="SAM" id="SignalP"/>
    </source>
</evidence>
<evidence type="ECO:0000313" key="4">
    <source>
        <dbReference type="Proteomes" id="UP000233769"/>
    </source>
</evidence>
<feature type="domain" description="Cupin type-2" evidence="2">
    <location>
        <begin position="57"/>
        <end position="130"/>
    </location>
</feature>
<accession>A0A2N9API3</accession>
<dbReference type="Gene3D" id="2.60.120.10">
    <property type="entry name" value="Jelly Rolls"/>
    <property type="match status" value="1"/>
</dbReference>
<dbReference type="InterPro" id="IPR014710">
    <property type="entry name" value="RmlC-like_jellyroll"/>
</dbReference>
<protein>
    <recommendedName>
        <fullName evidence="2">Cupin type-2 domain-containing protein</fullName>
    </recommendedName>
</protein>
<proteinExistence type="predicted"/>
<dbReference type="PANTHER" id="PTHR38599">
    <property type="entry name" value="CUPIN DOMAIN PROTEIN (AFU_ORTHOLOGUE AFUA_3G13620)"/>
    <property type="match status" value="1"/>
</dbReference>
<feature type="chain" id="PRO_5014750724" description="Cupin type-2 domain-containing protein" evidence="1">
    <location>
        <begin position="21"/>
        <end position="144"/>
    </location>
</feature>
<evidence type="ECO:0000313" key="3">
    <source>
        <dbReference type="EMBL" id="SOR29274.1"/>
    </source>
</evidence>
<dbReference type="EMBL" id="LT962688">
    <property type="protein sequence ID" value="SOR29274.1"/>
    <property type="molecule type" value="Genomic_DNA"/>
</dbReference>
<dbReference type="InterPro" id="IPR013096">
    <property type="entry name" value="Cupin_2"/>
</dbReference>
<dbReference type="Proteomes" id="UP000233769">
    <property type="component" value="Chromosome tk0001"/>
</dbReference>
<reference evidence="4" key="1">
    <citation type="submission" date="2017-10" db="EMBL/GenBank/DDBJ databases">
        <authorList>
            <person name="Regsiter A."/>
            <person name="William W."/>
        </authorList>
    </citation>
    <scope>NUCLEOTIDE SEQUENCE [LARGE SCALE GENOMIC DNA]</scope>
</reference>
<dbReference type="AlphaFoldDB" id="A0A2N9API3"/>
<gene>
    <name evidence="3" type="ORF">TK0001_2672</name>
</gene>
<feature type="signal peptide" evidence="1">
    <location>
        <begin position="1"/>
        <end position="20"/>
    </location>
</feature>
<organism evidence="3 4">
    <name type="scientific">Methylorubrum extorquens</name>
    <name type="common">Methylobacterium dichloromethanicum</name>
    <name type="synonym">Methylobacterium extorquens</name>
    <dbReference type="NCBI Taxonomy" id="408"/>
    <lineage>
        <taxon>Bacteria</taxon>
        <taxon>Pseudomonadati</taxon>
        <taxon>Pseudomonadota</taxon>
        <taxon>Alphaproteobacteria</taxon>
        <taxon>Hyphomicrobiales</taxon>
        <taxon>Methylobacteriaceae</taxon>
        <taxon>Methylorubrum</taxon>
    </lineage>
</organism>